<dbReference type="PROSITE" id="PS50088">
    <property type="entry name" value="ANK_REPEAT"/>
    <property type="match status" value="1"/>
</dbReference>
<dbReference type="Pfam" id="PF12796">
    <property type="entry name" value="Ank_2"/>
    <property type="match status" value="1"/>
</dbReference>
<dbReference type="OrthoDB" id="426293at2759"/>
<reference evidence="5" key="1">
    <citation type="journal article" date="2012" name="Mol. Plant Microbe Interact.">
        <title>A highly conserved effector in Fusarium oxysporum is required for full virulence on Arabidopsis.</title>
        <authorList>
            <person name="Thatcher L.F."/>
            <person name="Gardiner D.M."/>
            <person name="Kazan K."/>
            <person name="Manners J."/>
        </authorList>
    </citation>
    <scope>NUCLEOTIDE SEQUENCE [LARGE SCALE GENOMIC DNA]</scope>
    <source>
        <strain evidence="5">Fo5176</strain>
    </source>
</reference>
<keyword evidence="1" id="KW-0677">Repeat</keyword>
<evidence type="ECO:0000313" key="5">
    <source>
        <dbReference type="EMBL" id="EGU87758.1"/>
    </source>
</evidence>
<dbReference type="PANTHER" id="PTHR24198">
    <property type="entry name" value="ANKYRIN REPEAT AND PROTEIN KINASE DOMAIN-CONTAINING PROTEIN"/>
    <property type="match status" value="1"/>
</dbReference>
<evidence type="ECO:0000256" key="2">
    <source>
        <dbReference type="ARBA" id="ARBA00023043"/>
    </source>
</evidence>
<dbReference type="InterPro" id="IPR036770">
    <property type="entry name" value="Ankyrin_rpt-contain_sf"/>
</dbReference>
<proteinExistence type="predicted"/>
<name>F9F5Q1_FUSOF</name>
<dbReference type="SUPFAM" id="SSF48403">
    <property type="entry name" value="Ankyrin repeat"/>
    <property type="match status" value="1"/>
</dbReference>
<feature type="region of interest" description="Disordered" evidence="4">
    <location>
        <begin position="1"/>
        <end position="20"/>
    </location>
</feature>
<dbReference type="EMBL" id="AFQF01000577">
    <property type="protein sequence ID" value="EGU87758.1"/>
    <property type="molecule type" value="Genomic_DNA"/>
</dbReference>
<accession>F9F5Q1</accession>
<evidence type="ECO:0000256" key="3">
    <source>
        <dbReference type="PROSITE-ProRule" id="PRU00023"/>
    </source>
</evidence>
<dbReference type="PANTHER" id="PTHR24198:SF165">
    <property type="entry name" value="ANKYRIN REPEAT-CONTAINING PROTEIN-RELATED"/>
    <property type="match status" value="1"/>
</dbReference>
<dbReference type="InterPro" id="IPR002110">
    <property type="entry name" value="Ankyrin_rpt"/>
</dbReference>
<organism evidence="5">
    <name type="scientific">Fusarium oxysporum (strain Fo5176)</name>
    <name type="common">Fusarium vascular wilt</name>
    <dbReference type="NCBI Taxonomy" id="660025"/>
    <lineage>
        <taxon>Eukaryota</taxon>
        <taxon>Fungi</taxon>
        <taxon>Dikarya</taxon>
        <taxon>Ascomycota</taxon>
        <taxon>Pezizomycotina</taxon>
        <taxon>Sordariomycetes</taxon>
        <taxon>Hypocreomycetidae</taxon>
        <taxon>Hypocreales</taxon>
        <taxon>Nectriaceae</taxon>
        <taxon>Fusarium</taxon>
        <taxon>Fusarium oxysporum species complex</taxon>
    </lineage>
</organism>
<comment type="caution">
    <text evidence="5">The sequence shown here is derived from an EMBL/GenBank/DDBJ whole genome shotgun (WGS) entry which is preliminary data.</text>
</comment>
<keyword evidence="2 3" id="KW-0040">ANK repeat</keyword>
<dbReference type="Pfam" id="PF00023">
    <property type="entry name" value="Ank"/>
    <property type="match status" value="1"/>
</dbReference>
<dbReference type="Gene3D" id="1.25.40.20">
    <property type="entry name" value="Ankyrin repeat-containing domain"/>
    <property type="match status" value="1"/>
</dbReference>
<sequence length="375" mass="42096">MISDSQEHPPKRVKATHDDPLFSQAEANTINLGLTPLYEAASNGDNERIKELLQSPDANINQPCFGKTALEASIISRFRKESTALLLIDSGAQLDFKDGSNALCAASYYGLKEVVQAAIGKGLDINKPFHGKHPILCAVKGGHADMVDHLLQQGVKISDFEVHPSQEGEFVTEDSKNPFSAAWYQQRYDIFLLLLDATLAHECRERRWEYSELLPQLDESDPRERLAERLAIWLKSRPLGSVNPKTDYKGPDMVILRTLELVFGMGMRLRGDSILVGLLIEKNAPLPAFVLYFLERHWHGMNASPYNMFMSLHCRPAILEIIFTALPLIQQSNKEGCWLSRVANALVEEGLPLIYDSLEQKLGHQCSLMQKTIPF</sequence>
<protein>
    <submittedName>
        <fullName evidence="5">Uncharacterized protein</fullName>
    </submittedName>
</protein>
<dbReference type="SMART" id="SM00248">
    <property type="entry name" value="ANK"/>
    <property type="match status" value="5"/>
</dbReference>
<dbReference type="AlphaFoldDB" id="F9F5Q1"/>
<gene>
    <name evidence="5" type="ORF">FOXB_01726</name>
</gene>
<feature type="repeat" description="ANK" evidence="3">
    <location>
        <begin position="130"/>
        <end position="162"/>
    </location>
</feature>
<dbReference type="STRING" id="660025.F9F5Q1"/>
<evidence type="ECO:0000256" key="4">
    <source>
        <dbReference type="SAM" id="MobiDB-lite"/>
    </source>
</evidence>
<evidence type="ECO:0000256" key="1">
    <source>
        <dbReference type="ARBA" id="ARBA00022737"/>
    </source>
</evidence>